<dbReference type="AlphaFoldDB" id="G0U3D0"/>
<protein>
    <submittedName>
        <fullName evidence="1">Uncharacterized protein</fullName>
    </submittedName>
</protein>
<organism evidence="1">
    <name type="scientific">Trypanosoma vivax (strain Y486)</name>
    <dbReference type="NCBI Taxonomy" id="1055687"/>
    <lineage>
        <taxon>Eukaryota</taxon>
        <taxon>Discoba</taxon>
        <taxon>Euglenozoa</taxon>
        <taxon>Kinetoplastea</taxon>
        <taxon>Metakinetoplastina</taxon>
        <taxon>Trypanosomatida</taxon>
        <taxon>Trypanosomatidae</taxon>
        <taxon>Trypanosoma</taxon>
        <taxon>Duttonella</taxon>
    </lineage>
</organism>
<sequence length="118" mass="13101">MLPLSSACLATPLVPTIPIQHDSTQRFRTHSARGCWIEAQCRKQDDQPLLFLPPLVGTLSPARSSCTPRACQVAYWGMEKIESDVSTAPAPAWWHRPCSAADCVKFIFLFFILSVLSL</sequence>
<proteinExistence type="predicted"/>
<name>G0U3D0_TRYVY</name>
<evidence type="ECO:0000313" key="1">
    <source>
        <dbReference type="EMBL" id="CCC50786.1"/>
    </source>
</evidence>
<dbReference type="EMBL" id="HE573025">
    <property type="protein sequence ID" value="CCC50786.1"/>
    <property type="molecule type" value="Genomic_DNA"/>
</dbReference>
<gene>
    <name evidence="1" type="ORF">TVY486_0906070</name>
</gene>
<reference evidence="1" key="1">
    <citation type="journal article" date="2012" name="Proc. Natl. Acad. Sci. U.S.A.">
        <title>Antigenic diversity is generated by distinct evolutionary mechanisms in African trypanosome species.</title>
        <authorList>
            <person name="Jackson A.P."/>
            <person name="Berry A."/>
            <person name="Aslett M."/>
            <person name="Allison H.C."/>
            <person name="Burton P."/>
            <person name="Vavrova-Anderson J."/>
            <person name="Brown R."/>
            <person name="Browne H."/>
            <person name="Corton N."/>
            <person name="Hauser H."/>
            <person name="Gamble J."/>
            <person name="Gilderthorp R."/>
            <person name="Marcello L."/>
            <person name="McQuillan J."/>
            <person name="Otto T.D."/>
            <person name="Quail M.A."/>
            <person name="Sanders M.J."/>
            <person name="van Tonder A."/>
            <person name="Ginger M.L."/>
            <person name="Field M.C."/>
            <person name="Barry J.D."/>
            <person name="Hertz-Fowler C."/>
            <person name="Berriman M."/>
        </authorList>
    </citation>
    <scope>NUCLEOTIDE SEQUENCE</scope>
    <source>
        <strain evidence="1">Y486</strain>
    </source>
</reference>
<dbReference type="VEuPathDB" id="TriTrypDB:TvY486_0906070"/>
<accession>G0U3D0</accession>